<proteinExistence type="predicted"/>
<evidence type="ECO:0000256" key="2">
    <source>
        <dbReference type="ARBA" id="ARBA00022989"/>
    </source>
</evidence>
<dbReference type="GO" id="GO:0005789">
    <property type="term" value="C:endoplasmic reticulum membrane"/>
    <property type="evidence" value="ECO:0007669"/>
    <property type="project" value="TreeGrafter"/>
</dbReference>
<keyword evidence="2" id="KW-0472">Membrane</keyword>
<dbReference type="PROSITE" id="PS50004">
    <property type="entry name" value="C2"/>
    <property type="match status" value="1"/>
</dbReference>
<dbReference type="GO" id="GO:0008429">
    <property type="term" value="F:phosphatidylethanolamine binding"/>
    <property type="evidence" value="ECO:0007669"/>
    <property type="project" value="TreeGrafter"/>
</dbReference>
<protein>
    <submittedName>
        <fullName evidence="4">Extended synaptotagmin-2-B</fullName>
    </submittedName>
</protein>
<reference evidence="4 5" key="1">
    <citation type="submission" date="2019-01" db="EMBL/GenBank/DDBJ databases">
        <title>Draft Genome and Complete Hox-Cluster Characterization of the Sterlet Sturgeon (Acipenser ruthenus).</title>
        <authorList>
            <person name="Wei Q."/>
        </authorList>
    </citation>
    <scope>NUCLEOTIDE SEQUENCE [LARGE SCALE GENOMIC DNA]</scope>
    <source>
        <strain evidence="4">WHYD16114868_AA</strain>
        <tissue evidence="4">Blood</tissue>
    </source>
</reference>
<dbReference type="InterPro" id="IPR035892">
    <property type="entry name" value="C2_domain_sf"/>
</dbReference>
<evidence type="ECO:0000313" key="4">
    <source>
        <dbReference type="EMBL" id="RXM30401.1"/>
    </source>
</evidence>
<keyword evidence="2" id="KW-1133">Transmembrane helix</keyword>
<feature type="domain" description="C2" evidence="3">
    <location>
        <begin position="135"/>
        <end position="252"/>
    </location>
</feature>
<name>A0A444U5H6_ACIRT</name>
<gene>
    <name evidence="4" type="ORF">EOD39_18055</name>
</gene>
<dbReference type="GO" id="GO:0035091">
    <property type="term" value="F:phosphatidylinositol binding"/>
    <property type="evidence" value="ECO:0007669"/>
    <property type="project" value="TreeGrafter"/>
</dbReference>
<evidence type="ECO:0000313" key="5">
    <source>
        <dbReference type="Proteomes" id="UP000289886"/>
    </source>
</evidence>
<dbReference type="PANTHER" id="PTHR45761">
    <property type="entry name" value="EXTENDED SYNAPTOTAGMIN-LIKE PROTEIN 2, ISOFORM C"/>
    <property type="match status" value="1"/>
</dbReference>
<dbReference type="GO" id="GO:0031210">
    <property type="term" value="F:phosphatidylcholine binding"/>
    <property type="evidence" value="ECO:0007669"/>
    <property type="project" value="TreeGrafter"/>
</dbReference>
<comment type="caution">
    <text evidence="4">The sequence shown here is derived from an EMBL/GenBank/DDBJ whole genome shotgun (WGS) entry which is preliminary data.</text>
</comment>
<sequence>MPFMKTFKIICVDPGKEPLKICGVQAHIDPSQKKRVAIDIDFSYNGNVTVKVQLNKFSKESGVNNICISGLLRIVLEPLSGNGSLVEAVTFYFLQRPHIVIEWSGLATLLNIEGLRTIADNIILEIVDGLLLLPRRYTVPLVPDLNILPLLFPMPMGIVRIFLIEAKELMRSDLCDESDAYTVIHLGEQTWRSTTIFNSQNPQWNEIFEAAVHEANGQILEIAIYDEDNVKKDDSLGRYYWTNLWNTAHEMK</sequence>
<dbReference type="AlphaFoldDB" id="A0A444U5H6"/>
<dbReference type="Proteomes" id="UP000289886">
    <property type="component" value="Unassembled WGS sequence"/>
</dbReference>
<evidence type="ECO:0000256" key="1">
    <source>
        <dbReference type="ARBA" id="ARBA00022692"/>
    </source>
</evidence>
<dbReference type="SMART" id="SM00239">
    <property type="entry name" value="C2"/>
    <property type="match status" value="1"/>
</dbReference>
<dbReference type="EMBL" id="SCEB01215283">
    <property type="protein sequence ID" value="RXM30401.1"/>
    <property type="molecule type" value="Genomic_DNA"/>
</dbReference>
<accession>A0A444U5H6</accession>
<keyword evidence="1" id="KW-0812">Transmembrane</keyword>
<organism evidence="4 5">
    <name type="scientific">Acipenser ruthenus</name>
    <name type="common">Sterlet sturgeon</name>
    <dbReference type="NCBI Taxonomy" id="7906"/>
    <lineage>
        <taxon>Eukaryota</taxon>
        <taxon>Metazoa</taxon>
        <taxon>Chordata</taxon>
        <taxon>Craniata</taxon>
        <taxon>Vertebrata</taxon>
        <taxon>Euteleostomi</taxon>
        <taxon>Actinopterygii</taxon>
        <taxon>Chondrostei</taxon>
        <taxon>Acipenseriformes</taxon>
        <taxon>Acipenseridae</taxon>
        <taxon>Acipenser</taxon>
    </lineage>
</organism>
<evidence type="ECO:0000259" key="3">
    <source>
        <dbReference type="PROSITE" id="PS50004"/>
    </source>
</evidence>
<dbReference type="Pfam" id="PF00168">
    <property type="entry name" value="C2"/>
    <property type="match status" value="1"/>
</dbReference>
<dbReference type="InterPro" id="IPR051634">
    <property type="entry name" value="Extended_Synaptotagmin"/>
</dbReference>
<dbReference type="InterPro" id="IPR039010">
    <property type="entry name" value="Synaptotagmin_SMP"/>
</dbReference>
<dbReference type="PANTHER" id="PTHR45761:SF1">
    <property type="entry name" value="EXTENDED SYNAPTOTAGMIN-LIKE PROTEIN 2, ISOFORM C"/>
    <property type="match status" value="1"/>
</dbReference>
<dbReference type="Pfam" id="PF17047">
    <property type="entry name" value="SMP_LBD"/>
    <property type="match status" value="1"/>
</dbReference>
<dbReference type="Gene3D" id="2.60.40.150">
    <property type="entry name" value="C2 domain"/>
    <property type="match status" value="1"/>
</dbReference>
<dbReference type="GO" id="GO:0005544">
    <property type="term" value="F:calcium-dependent phospholipid binding"/>
    <property type="evidence" value="ECO:0007669"/>
    <property type="project" value="TreeGrafter"/>
</dbReference>
<keyword evidence="5" id="KW-1185">Reference proteome</keyword>
<dbReference type="GO" id="GO:0005509">
    <property type="term" value="F:calcium ion binding"/>
    <property type="evidence" value="ECO:0007669"/>
    <property type="project" value="TreeGrafter"/>
</dbReference>
<dbReference type="SUPFAM" id="SSF49562">
    <property type="entry name" value="C2 domain (Calcium/lipid-binding domain, CaLB)"/>
    <property type="match status" value="1"/>
</dbReference>
<dbReference type="InterPro" id="IPR000008">
    <property type="entry name" value="C2_dom"/>
</dbReference>